<keyword evidence="2" id="KW-0812">Transmembrane</keyword>
<protein>
    <recommendedName>
        <fullName evidence="5">Type II secretion system protein</fullName>
    </recommendedName>
</protein>
<sequence>MKPKFKIKNLKLKINNGFTLVEIILYMTLVSIFILTLTDIFTAILDVKTESEATSSVEQDGRFILARMAYDIHGIPANWTVNPPNALGDTSNSLRWILTSPCCFSATYSLNNGNLQLAYPAGFGTYNLNSSETTVSGLSFTKRGNAGGKETITAQFTVTSKTQRPQGPETRTFNTTIERR</sequence>
<name>A0A1F5I4G8_9BACT</name>
<evidence type="ECO:0000256" key="1">
    <source>
        <dbReference type="SAM" id="MobiDB-lite"/>
    </source>
</evidence>
<evidence type="ECO:0000313" key="4">
    <source>
        <dbReference type="Proteomes" id="UP000179227"/>
    </source>
</evidence>
<comment type="caution">
    <text evidence="3">The sequence shown here is derived from an EMBL/GenBank/DDBJ whole genome shotgun (WGS) entry which is preliminary data.</text>
</comment>
<keyword evidence="2" id="KW-1133">Transmembrane helix</keyword>
<feature type="transmembrane region" description="Helical" evidence="2">
    <location>
        <begin position="20"/>
        <end position="45"/>
    </location>
</feature>
<dbReference type="AlphaFoldDB" id="A0A1F5I4G8"/>
<dbReference type="EMBL" id="MFBS01000001">
    <property type="protein sequence ID" value="OGE11286.1"/>
    <property type="molecule type" value="Genomic_DNA"/>
</dbReference>
<evidence type="ECO:0000313" key="3">
    <source>
        <dbReference type="EMBL" id="OGE11286.1"/>
    </source>
</evidence>
<proteinExistence type="predicted"/>
<gene>
    <name evidence="3" type="ORF">A3A60_01990</name>
</gene>
<evidence type="ECO:0000256" key="2">
    <source>
        <dbReference type="SAM" id="Phobius"/>
    </source>
</evidence>
<keyword evidence="2" id="KW-0472">Membrane</keyword>
<dbReference type="Proteomes" id="UP000179227">
    <property type="component" value="Unassembled WGS sequence"/>
</dbReference>
<reference evidence="3 4" key="1">
    <citation type="journal article" date="2016" name="Nat. Commun.">
        <title>Thousands of microbial genomes shed light on interconnected biogeochemical processes in an aquifer system.</title>
        <authorList>
            <person name="Anantharaman K."/>
            <person name="Brown C.T."/>
            <person name="Hug L.A."/>
            <person name="Sharon I."/>
            <person name="Castelle C.J."/>
            <person name="Probst A.J."/>
            <person name="Thomas B.C."/>
            <person name="Singh A."/>
            <person name="Wilkins M.J."/>
            <person name="Karaoz U."/>
            <person name="Brodie E.L."/>
            <person name="Williams K.H."/>
            <person name="Hubbard S.S."/>
            <person name="Banfield J.F."/>
        </authorList>
    </citation>
    <scope>NUCLEOTIDE SEQUENCE [LARGE SCALE GENOMIC DNA]</scope>
</reference>
<feature type="region of interest" description="Disordered" evidence="1">
    <location>
        <begin position="161"/>
        <end position="180"/>
    </location>
</feature>
<organism evidence="3 4">
    <name type="scientific">Candidatus Curtissbacteria bacterium RIFCSPLOWO2_01_FULL_42_26</name>
    <dbReference type="NCBI Taxonomy" id="1797729"/>
    <lineage>
        <taxon>Bacteria</taxon>
        <taxon>Candidatus Curtissiibacteriota</taxon>
    </lineage>
</organism>
<accession>A0A1F5I4G8</accession>
<evidence type="ECO:0008006" key="5">
    <source>
        <dbReference type="Google" id="ProtNLM"/>
    </source>
</evidence>
<dbReference type="STRING" id="1797729.A3A60_01990"/>